<dbReference type="Pfam" id="PF01454">
    <property type="entry name" value="MAGE"/>
    <property type="match status" value="1"/>
</dbReference>
<feature type="domain" description="MAGE" evidence="1">
    <location>
        <begin position="49"/>
        <end position="281"/>
    </location>
</feature>
<accession>A0A1G4KLW3</accession>
<organism evidence="2 3">
    <name type="scientific">Lachancea nothofagi CBS 11611</name>
    <dbReference type="NCBI Taxonomy" id="1266666"/>
    <lineage>
        <taxon>Eukaryota</taxon>
        <taxon>Fungi</taxon>
        <taxon>Dikarya</taxon>
        <taxon>Ascomycota</taxon>
        <taxon>Saccharomycotina</taxon>
        <taxon>Saccharomycetes</taxon>
        <taxon>Saccharomycetales</taxon>
        <taxon>Saccharomycetaceae</taxon>
        <taxon>Lachancea</taxon>
    </lineage>
</organism>
<dbReference type="Proteomes" id="UP000189911">
    <property type="component" value="Chromosome H"/>
</dbReference>
<dbReference type="EMBL" id="LT598447">
    <property type="protein sequence ID" value="SCV05563.1"/>
    <property type="molecule type" value="Genomic_DNA"/>
</dbReference>
<evidence type="ECO:0000313" key="3">
    <source>
        <dbReference type="Proteomes" id="UP000189911"/>
    </source>
</evidence>
<dbReference type="Gene3D" id="1.10.10.1210">
    <property type="entry name" value="MAGE homology domain, winged helix WH2 motif"/>
    <property type="match status" value="1"/>
</dbReference>
<name>A0A1G4KLW3_9SACH</name>
<dbReference type="AlphaFoldDB" id="A0A1G4KLW3"/>
<dbReference type="OrthoDB" id="205198at2759"/>
<keyword evidence="3" id="KW-1185">Reference proteome</keyword>
<gene>
    <name evidence="2" type="ORF">LANO_0H10242G</name>
</gene>
<evidence type="ECO:0000313" key="2">
    <source>
        <dbReference type="EMBL" id="SCV05563.1"/>
    </source>
</evidence>
<dbReference type="InterPro" id="IPR002190">
    <property type="entry name" value="MHD_dom"/>
</dbReference>
<evidence type="ECO:0000259" key="1">
    <source>
        <dbReference type="SMART" id="SM01373"/>
    </source>
</evidence>
<dbReference type="SMART" id="SM01373">
    <property type="entry name" value="MAGE"/>
    <property type="match status" value="1"/>
</dbReference>
<dbReference type="InterPro" id="IPR041899">
    <property type="entry name" value="MAGE_WH2"/>
</dbReference>
<reference evidence="3" key="1">
    <citation type="submission" date="2016-03" db="EMBL/GenBank/DDBJ databases">
        <authorList>
            <person name="Devillers Hugo."/>
        </authorList>
    </citation>
    <scope>NUCLEOTIDE SEQUENCE [LARGE SCALE GENOMIC DNA]</scope>
</reference>
<sequence>MIFGLSRHELVRNIVRDKVHSLTSYFMSQVDVDYDRDLDSSLLSVSRGVVRHVLSLCVSQSSVITRSKLSLLIRTVASKEAGGRFKFASVYNRMNCIFKDTFGYELVGVSARNSQSEAANSNNLGDKAQAFMLVTNLPEPPAAFQALLLQEGCQIYKSRVVDDEYIGCDLQMISESVMQKSVSTEAQLVSQGLTFVVLAVVLFSKNNVLLQELTHSLQKFGVPVNEGRIPVLEMTLEDFLNQLVKRDYLHRIEERARDGAQEAVFFRVGSRTQVEFDKSALIGMCSELMELGPEQIQRLETTIDLSIGDSYNSGS</sequence>
<proteinExistence type="predicted"/>
<protein>
    <submittedName>
        <fullName evidence="2">LANO_0H10242g1_1</fullName>
    </submittedName>
</protein>